<dbReference type="InterPro" id="IPR028082">
    <property type="entry name" value="Peripla_BP_I"/>
</dbReference>
<feature type="signal peptide" evidence="18">
    <location>
        <begin position="1"/>
        <end position="26"/>
    </location>
</feature>
<comment type="function">
    <text evidence="15">Glutamate-gated receptor that probably acts as non-selective cation channel.</text>
</comment>
<dbReference type="InterPro" id="IPR017103">
    <property type="entry name" value="Iontropic_Glu_rcpt_pln"/>
</dbReference>
<dbReference type="PIRSF" id="PIRSF037090">
    <property type="entry name" value="Iontro_Glu-like_rcpt_pln"/>
    <property type="match status" value="1"/>
</dbReference>
<evidence type="ECO:0000256" key="11">
    <source>
        <dbReference type="ARBA" id="ARBA00023180"/>
    </source>
</evidence>
<name>A0AAV7F4M6_ARIFI</name>
<evidence type="ECO:0000256" key="17">
    <source>
        <dbReference type="SAM" id="Phobius"/>
    </source>
</evidence>
<evidence type="ECO:0000256" key="7">
    <source>
        <dbReference type="ARBA" id="ARBA00022989"/>
    </source>
</evidence>
<dbReference type="InterPro" id="IPR019594">
    <property type="entry name" value="Glu/Gly-bd"/>
</dbReference>
<evidence type="ECO:0000256" key="14">
    <source>
        <dbReference type="ARBA" id="ARBA00049638"/>
    </source>
</evidence>
<feature type="disulfide bond" evidence="16">
    <location>
        <begin position="754"/>
        <end position="810"/>
    </location>
</feature>
<dbReference type="InterPro" id="IPR015683">
    <property type="entry name" value="Ionotropic_Glu_rcpt"/>
</dbReference>
<comment type="function">
    <text evidence="14">Glutamate-gated receptor that probably acts as a non-selective cation channel. May be involved in light-signal transduction and calcium homeostasis via the regulation of calcium influx into cells.</text>
</comment>
<comment type="subunit">
    <text evidence="3">May form heteromers.</text>
</comment>
<evidence type="ECO:0000256" key="12">
    <source>
        <dbReference type="ARBA" id="ARBA00023286"/>
    </source>
</evidence>
<evidence type="ECO:0000256" key="8">
    <source>
        <dbReference type="ARBA" id="ARBA00023065"/>
    </source>
</evidence>
<keyword evidence="6 18" id="KW-0732">Signal</keyword>
<keyword evidence="21" id="KW-1185">Reference proteome</keyword>
<evidence type="ECO:0000313" key="21">
    <source>
        <dbReference type="Proteomes" id="UP000825729"/>
    </source>
</evidence>
<evidence type="ECO:0000259" key="19">
    <source>
        <dbReference type="SMART" id="SM00079"/>
    </source>
</evidence>
<evidence type="ECO:0000256" key="2">
    <source>
        <dbReference type="ARBA" id="ARBA00008685"/>
    </source>
</evidence>
<dbReference type="Proteomes" id="UP000825729">
    <property type="component" value="Unassembled WGS sequence"/>
</dbReference>
<dbReference type="Pfam" id="PF00060">
    <property type="entry name" value="Lig_chan"/>
    <property type="match status" value="1"/>
</dbReference>
<keyword evidence="7 17" id="KW-1133">Transmembrane helix</keyword>
<dbReference type="CDD" id="cd13686">
    <property type="entry name" value="GluR_Plant"/>
    <property type="match status" value="1"/>
</dbReference>
<dbReference type="CDD" id="cd19990">
    <property type="entry name" value="PBP1_GABAb_receptor_plant"/>
    <property type="match status" value="1"/>
</dbReference>
<feature type="chain" id="PRO_5043361423" description="Glutamate receptor" evidence="18">
    <location>
        <begin position="27"/>
        <end position="976"/>
    </location>
</feature>
<keyword evidence="12 15" id="KW-1071">Ligand-gated ion channel</keyword>
<dbReference type="SUPFAM" id="SSF53822">
    <property type="entry name" value="Periplasmic binding protein-like I"/>
    <property type="match status" value="1"/>
</dbReference>
<feature type="transmembrane region" description="Helical" evidence="17">
    <location>
        <begin position="646"/>
        <end position="664"/>
    </location>
</feature>
<dbReference type="GO" id="GO:0015276">
    <property type="term" value="F:ligand-gated monoatomic ion channel activity"/>
    <property type="evidence" value="ECO:0007669"/>
    <property type="project" value="InterPro"/>
</dbReference>
<dbReference type="FunFam" id="3.40.50.2300:FF:000195">
    <property type="entry name" value="Glutamate receptor"/>
    <property type="match status" value="1"/>
</dbReference>
<keyword evidence="13 15" id="KW-0407">Ion channel</keyword>
<evidence type="ECO:0000256" key="6">
    <source>
        <dbReference type="ARBA" id="ARBA00022729"/>
    </source>
</evidence>
<evidence type="ECO:0000256" key="9">
    <source>
        <dbReference type="ARBA" id="ARBA00023136"/>
    </source>
</evidence>
<comment type="similarity">
    <text evidence="2 15">Belongs to the glutamate-gated ion channel (TC 1.A.10.1) family.</text>
</comment>
<reference evidence="20 21" key="1">
    <citation type="submission" date="2021-07" db="EMBL/GenBank/DDBJ databases">
        <title>The Aristolochia fimbriata genome: insights into angiosperm evolution, floral development and chemical biosynthesis.</title>
        <authorList>
            <person name="Jiao Y."/>
        </authorList>
    </citation>
    <scope>NUCLEOTIDE SEQUENCE [LARGE SCALE GENOMIC DNA]</scope>
    <source>
        <strain evidence="20">IBCAS-2021</strain>
        <tissue evidence="20">Leaf</tissue>
    </source>
</reference>
<comment type="caution">
    <text evidence="20">The sequence shown here is derived from an EMBL/GenBank/DDBJ whole genome shotgun (WGS) entry which is preliminary data.</text>
</comment>
<organism evidence="20 21">
    <name type="scientific">Aristolochia fimbriata</name>
    <name type="common">White veined hardy Dutchman's pipe vine</name>
    <dbReference type="NCBI Taxonomy" id="158543"/>
    <lineage>
        <taxon>Eukaryota</taxon>
        <taxon>Viridiplantae</taxon>
        <taxon>Streptophyta</taxon>
        <taxon>Embryophyta</taxon>
        <taxon>Tracheophyta</taxon>
        <taxon>Spermatophyta</taxon>
        <taxon>Magnoliopsida</taxon>
        <taxon>Magnoliidae</taxon>
        <taxon>Piperales</taxon>
        <taxon>Aristolochiaceae</taxon>
        <taxon>Aristolochia</taxon>
    </lineage>
</organism>
<keyword evidence="11" id="KW-0325">Glycoprotein</keyword>
<evidence type="ECO:0000256" key="18">
    <source>
        <dbReference type="SAM" id="SignalP"/>
    </source>
</evidence>
<keyword evidence="5 17" id="KW-0812">Transmembrane</keyword>
<dbReference type="Pfam" id="PF10613">
    <property type="entry name" value="Lig_chan-Glu_bd"/>
    <property type="match status" value="1"/>
</dbReference>
<dbReference type="Gene3D" id="3.40.50.2300">
    <property type="match status" value="2"/>
</dbReference>
<protein>
    <recommendedName>
        <fullName evidence="15">Glutamate receptor</fullName>
    </recommendedName>
</protein>
<dbReference type="Gene3D" id="1.10.287.70">
    <property type="match status" value="1"/>
</dbReference>
<dbReference type="FunFam" id="3.40.50.2300:FF:000169">
    <property type="entry name" value="Glutamate receptor"/>
    <property type="match status" value="1"/>
</dbReference>
<dbReference type="InterPro" id="IPR001828">
    <property type="entry name" value="ANF_lig-bd_rcpt"/>
</dbReference>
<keyword evidence="8 15" id="KW-0406">Ion transport</keyword>
<evidence type="ECO:0000256" key="3">
    <source>
        <dbReference type="ARBA" id="ARBA00011095"/>
    </source>
</evidence>
<comment type="subcellular location">
    <subcellularLocation>
        <location evidence="1">Membrane</location>
        <topology evidence="1">Multi-pass membrane protein</topology>
    </subcellularLocation>
</comment>
<gene>
    <name evidence="20" type="ORF">H6P81_000531</name>
</gene>
<feature type="domain" description="Ionotropic glutamate receptor C-terminal" evidence="19">
    <location>
        <begin position="456"/>
        <end position="806"/>
    </location>
</feature>
<dbReference type="FunFam" id="3.40.190.10:FF:000103">
    <property type="entry name" value="Glutamate receptor"/>
    <property type="match status" value="1"/>
</dbReference>
<evidence type="ECO:0000256" key="5">
    <source>
        <dbReference type="ARBA" id="ARBA00022692"/>
    </source>
</evidence>
<accession>A0AAV7F4M6</accession>
<dbReference type="SUPFAM" id="SSF53850">
    <property type="entry name" value="Periplasmic binding protein-like II"/>
    <property type="match status" value="1"/>
</dbReference>
<evidence type="ECO:0000313" key="20">
    <source>
        <dbReference type="EMBL" id="KAG9456023.1"/>
    </source>
</evidence>
<dbReference type="PANTHER" id="PTHR34836:SF1">
    <property type="entry name" value="OS09G0428600 PROTEIN"/>
    <property type="match status" value="1"/>
</dbReference>
<dbReference type="PANTHER" id="PTHR34836">
    <property type="entry name" value="OS06G0188250 PROTEIN"/>
    <property type="match status" value="1"/>
</dbReference>
<feature type="transmembrane region" description="Helical" evidence="17">
    <location>
        <begin position="586"/>
        <end position="604"/>
    </location>
</feature>
<dbReference type="FunFam" id="3.40.190.10:FF:000195">
    <property type="entry name" value="Glutamate receptor 2.7"/>
    <property type="match status" value="1"/>
</dbReference>
<dbReference type="SMART" id="SM00079">
    <property type="entry name" value="PBPe"/>
    <property type="match status" value="1"/>
</dbReference>
<feature type="transmembrane region" description="Helical" evidence="17">
    <location>
        <begin position="827"/>
        <end position="851"/>
    </location>
</feature>
<keyword evidence="9 15" id="KW-0472">Membrane</keyword>
<dbReference type="Pfam" id="PF01094">
    <property type="entry name" value="ANF_receptor"/>
    <property type="match status" value="1"/>
</dbReference>
<evidence type="ECO:0000256" key="15">
    <source>
        <dbReference type="PIRNR" id="PIRNR037090"/>
    </source>
</evidence>
<keyword evidence="16" id="KW-1015">Disulfide bond</keyword>
<proteinExistence type="inferred from homology"/>
<evidence type="ECO:0000256" key="13">
    <source>
        <dbReference type="ARBA" id="ARBA00023303"/>
    </source>
</evidence>
<dbReference type="InterPro" id="IPR044440">
    <property type="entry name" value="GABAb_receptor_plant_PBP1"/>
</dbReference>
<evidence type="ECO:0000256" key="1">
    <source>
        <dbReference type="ARBA" id="ARBA00004141"/>
    </source>
</evidence>
<evidence type="ECO:0000256" key="10">
    <source>
        <dbReference type="ARBA" id="ARBA00023170"/>
    </source>
</evidence>
<keyword evidence="4 15" id="KW-0813">Transport</keyword>
<sequence length="976" mass="107967">MRNPIKLSPLFFLLMIFCYLFFVVTAQNTTEFFEVGVVLDLGTKVGKMGESCISMALSDFYAAHNYTTKLLLHTRDSNKDIVGATAAAVDLLKNVQVKAIIGPETSAEAKFLVDLGTKTQVPIISFSASSPSLSSTRTPYFVRTTLNDSAQVNAISALVRAFRWRQLVPIYEDTDYGKGLIPDLTDALQETNVRVPYRSVIPPDATDDHIAAELYKLMTMQTRVFVVHMFMTTLGVRLFKKAKEIGMVNEGYVWIVTDGMTNMLDTVNSTVIESMQGVVGVKPHVPRSRELETFRARWARKMLIESNPELSVFGLWAYDTVWALARAVNKIGKPKLGSIDKSKGIIDNSTDLASLGVSRVGPKLLDAIKGTRFRGLSGDFDLIHGQLKSPAYQIVNVVGKSWREIGIWRPENGISRDLSAVNEMYSTSKDDLKVVIWPGETTTVPKGWEMPTDGKKLKIGVPVKDGFSEFVKVERDSATNATRVTGFTIDVFNAVLGELPYALPYEFVPFEGPDGASAGTYNDLIYQVYLQKYDAVVGDATITANRSLYVDFSLPYTDSGVSMVVPIKDDNKKSAWVFLKPLSRNLWLMTGVAFILTGFVVWLLEHRINPDFRGPPSQQVGMIFWFSFSTLVFAHKERVIGNLTRFVVIIWVFVVLILTSSYTASLTSMLTVEQLLPTVTDVDELLKNGDFVGYQHGSFVLGLLKKLKFDESKLRVYNSPDEYADALSKGSGNGGVAAIFDEIPYIKVFLAQSCNRYTMVGPTYKTDGFGLAFPKGSPLVSDVSTAVLNVTEGPKMVAIEQAWFGPQSTCADSGTALHSNSLTLESFWGLFLIVGIAAALALLVFLISFLYKNRDVLLNGDDDRSFIQRLIDMVKHFDQRDLSSHTFRREGAGEGGVYEAKNAGVATPRVHPWQSPSSFSHSPVRNLVTDEDEGFTSSELQNSNRDVSVELTISIPVIEAPTPEITTEQSTYAEFK</sequence>
<dbReference type="FunFam" id="1.10.287.70:FF:000037">
    <property type="entry name" value="Glutamate receptor"/>
    <property type="match status" value="1"/>
</dbReference>
<dbReference type="Gene3D" id="3.40.190.10">
    <property type="entry name" value="Periplasmic binding protein-like II"/>
    <property type="match status" value="2"/>
</dbReference>
<dbReference type="InterPro" id="IPR001320">
    <property type="entry name" value="Iontro_rcpt_C"/>
</dbReference>
<evidence type="ECO:0000256" key="4">
    <source>
        <dbReference type="ARBA" id="ARBA00022448"/>
    </source>
</evidence>
<evidence type="ECO:0000256" key="16">
    <source>
        <dbReference type="PIRSR" id="PIRSR037090-50"/>
    </source>
</evidence>
<dbReference type="EMBL" id="JAINDJ010000002">
    <property type="protein sequence ID" value="KAG9456023.1"/>
    <property type="molecule type" value="Genomic_DNA"/>
</dbReference>
<dbReference type="AlphaFoldDB" id="A0AAV7F4M6"/>
<dbReference type="GO" id="GO:0016020">
    <property type="term" value="C:membrane"/>
    <property type="evidence" value="ECO:0007669"/>
    <property type="project" value="UniProtKB-SubCell"/>
</dbReference>
<keyword evidence="10 15" id="KW-0675">Receptor</keyword>